<protein>
    <recommendedName>
        <fullName evidence="3">VCBS repeat-containing protein</fullName>
    </recommendedName>
</protein>
<evidence type="ECO:0000313" key="1">
    <source>
        <dbReference type="EMBL" id="MCG2612822.1"/>
    </source>
</evidence>
<dbReference type="EMBL" id="JAKLTR010000001">
    <property type="protein sequence ID" value="MCG2612822.1"/>
    <property type="molecule type" value="Genomic_DNA"/>
</dbReference>
<gene>
    <name evidence="1" type="ORF">LZZ85_00975</name>
</gene>
<evidence type="ECO:0008006" key="3">
    <source>
        <dbReference type="Google" id="ProtNLM"/>
    </source>
</evidence>
<dbReference type="RefSeq" id="WP_237868050.1">
    <property type="nucleotide sequence ID" value="NZ_JAKLTR010000001.1"/>
</dbReference>
<evidence type="ECO:0000313" key="2">
    <source>
        <dbReference type="Proteomes" id="UP001165367"/>
    </source>
</evidence>
<name>A0ABS9KKH0_9BACT</name>
<reference evidence="1" key="1">
    <citation type="submission" date="2022-01" db="EMBL/GenBank/DDBJ databases">
        <authorList>
            <person name="Jo J.-H."/>
            <person name="Im W.-T."/>
        </authorList>
    </citation>
    <scope>NUCLEOTIDE SEQUENCE</scope>
    <source>
        <strain evidence="1">NA20</strain>
    </source>
</reference>
<organism evidence="1 2">
    <name type="scientific">Terrimonas ginsenosidimutans</name>
    <dbReference type="NCBI Taxonomy" id="2908004"/>
    <lineage>
        <taxon>Bacteria</taxon>
        <taxon>Pseudomonadati</taxon>
        <taxon>Bacteroidota</taxon>
        <taxon>Chitinophagia</taxon>
        <taxon>Chitinophagales</taxon>
        <taxon>Chitinophagaceae</taxon>
        <taxon>Terrimonas</taxon>
    </lineage>
</organism>
<accession>A0ABS9KKH0</accession>
<proteinExistence type="predicted"/>
<sequence length="283" mass="32018">MPAQNIILLIAMLFLSGSCRLSSEKEKEFTSVKIPSSEKIAQAANDSIALAKDSLRIDSALNAALQLAQQNNQEAYTDSLFFVYDSSTVLQLHLSVGRFFSSKFRHMHVRIRYNGTVGNTIHNVYRLDEKKPAHVLSSIHWDLESPADSIGDINGDGFKDLSLCWYGVTGCCMRHTYDVYVYNPSDGSFQDAQYFLSPSFSPVEKAVRGVGYGHPGETDLYKYIWVGPTANLVEKIIPDKTHKDQYLRKIFKSGKLLLREEKMRKLPKEYEKITGLDWFLGTI</sequence>
<keyword evidence="2" id="KW-1185">Reference proteome</keyword>
<comment type="caution">
    <text evidence="1">The sequence shown here is derived from an EMBL/GenBank/DDBJ whole genome shotgun (WGS) entry which is preliminary data.</text>
</comment>
<dbReference type="Proteomes" id="UP001165367">
    <property type="component" value="Unassembled WGS sequence"/>
</dbReference>